<dbReference type="Proteomes" id="UP000298653">
    <property type="component" value="Chromosome"/>
</dbReference>
<keyword evidence="2" id="KW-1185">Reference proteome</keyword>
<evidence type="ECO:0008006" key="3">
    <source>
        <dbReference type="Google" id="ProtNLM"/>
    </source>
</evidence>
<proteinExistence type="predicted"/>
<dbReference type="EMBL" id="CP040058">
    <property type="protein sequence ID" value="QCP34557.1"/>
    <property type="molecule type" value="Genomic_DNA"/>
</dbReference>
<evidence type="ECO:0000313" key="1">
    <source>
        <dbReference type="EMBL" id="QCP34557.1"/>
    </source>
</evidence>
<dbReference type="InterPro" id="IPR024523">
    <property type="entry name" value="DUF3793"/>
</dbReference>
<gene>
    <name evidence="1" type="ORF">AR1Y2_1103</name>
</gene>
<evidence type="ECO:0000313" key="2">
    <source>
        <dbReference type="Proteomes" id="UP000298653"/>
    </source>
</evidence>
<organism evidence="1 2">
    <name type="scientific">Anaerostipes rhamnosivorans</name>
    <dbReference type="NCBI Taxonomy" id="1229621"/>
    <lineage>
        <taxon>Bacteria</taxon>
        <taxon>Bacillati</taxon>
        <taxon>Bacillota</taxon>
        <taxon>Clostridia</taxon>
        <taxon>Lachnospirales</taxon>
        <taxon>Lachnospiraceae</taxon>
        <taxon>Anaerostipes</taxon>
    </lineage>
</organism>
<dbReference type="RefSeq" id="WP_175403592.1">
    <property type="nucleotide sequence ID" value="NZ_CP040058.1"/>
</dbReference>
<name>A0A4P8IDA4_9FIRM</name>
<sequence>MNCRLELGRFTYKNDVQMKIAAHCAQVFAGVKPSNAVTLDREETFSLTQALKDTGIQYRLLYADAKRCVWLLYREQELEQYLMKREHETFMRDCGYDSVQLNDMFTILCKNYWEYKNGRKGFPHELGLILGYPLCDVKGFIRHQGHSYLFSGYWKVYGNPEDTRKRFEVYDLVRYQIIKQVQHKKPLAQIAASYTNYRIHKQY</sequence>
<dbReference type="AlphaFoldDB" id="A0A4P8IDA4"/>
<dbReference type="Pfam" id="PF12672">
    <property type="entry name" value="DUF3793"/>
    <property type="match status" value="1"/>
</dbReference>
<reference evidence="1 2" key="1">
    <citation type="submission" date="2019-05" db="EMBL/GenBank/DDBJ databases">
        <title>Complete genome sequencing of Anaerostipes rhamnosivorans.</title>
        <authorList>
            <person name="Bui T.P.N."/>
            <person name="de Vos W.M."/>
        </authorList>
    </citation>
    <scope>NUCLEOTIDE SEQUENCE [LARGE SCALE GENOMIC DNA]</scope>
    <source>
        <strain evidence="1 2">1y2</strain>
    </source>
</reference>
<dbReference type="KEGG" id="arf:AR1Y2_1103"/>
<accession>A0A4P8IDA4</accession>
<protein>
    <recommendedName>
        <fullName evidence="3">DUF3793 family protein</fullName>
    </recommendedName>
</protein>